<feature type="transmembrane region" description="Helical" evidence="6">
    <location>
        <begin position="41"/>
        <end position="61"/>
    </location>
</feature>
<keyword evidence="5 6" id="KW-0472">Membrane</keyword>
<feature type="transmembrane region" description="Helical" evidence="6">
    <location>
        <begin position="118"/>
        <end position="137"/>
    </location>
</feature>
<feature type="transmembrane region" description="Helical" evidence="6">
    <location>
        <begin position="16"/>
        <end position="34"/>
    </location>
</feature>
<feature type="transmembrane region" description="Helical" evidence="6">
    <location>
        <begin position="243"/>
        <end position="261"/>
    </location>
</feature>
<dbReference type="InterPro" id="IPR001851">
    <property type="entry name" value="ABC_transp_permease"/>
</dbReference>
<feature type="transmembrane region" description="Helical" evidence="6">
    <location>
        <begin position="144"/>
        <end position="163"/>
    </location>
</feature>
<dbReference type="PANTHER" id="PTHR30482:SF4">
    <property type="entry name" value="SLR1201 PROTEIN"/>
    <property type="match status" value="1"/>
</dbReference>
<keyword evidence="2" id="KW-1003">Cell membrane</keyword>
<name>A0A412CED7_9FIRM</name>
<keyword evidence="4 6" id="KW-1133">Transmembrane helix</keyword>
<evidence type="ECO:0000256" key="2">
    <source>
        <dbReference type="ARBA" id="ARBA00022475"/>
    </source>
</evidence>
<keyword evidence="3 6" id="KW-0812">Transmembrane</keyword>
<dbReference type="Pfam" id="PF02653">
    <property type="entry name" value="BPD_transp_2"/>
    <property type="match status" value="1"/>
</dbReference>
<accession>A0A412CED7</accession>
<gene>
    <name evidence="7" type="primary">urtC</name>
    <name evidence="7" type="ORF">DWY77_06410</name>
</gene>
<proteinExistence type="predicted"/>
<dbReference type="NCBIfam" id="TIGR03408">
    <property type="entry name" value="urea_trans_UrtC"/>
    <property type="match status" value="1"/>
</dbReference>
<protein>
    <submittedName>
        <fullName evidence="7">Urea ABC transporter permease subunit UrtC</fullName>
    </submittedName>
</protein>
<dbReference type="AlphaFoldDB" id="A0A412CED7"/>
<comment type="caution">
    <text evidence="7">The sequence shown here is derived from an EMBL/GenBank/DDBJ whole genome shotgun (WGS) entry which is preliminary data.</text>
</comment>
<evidence type="ECO:0000256" key="6">
    <source>
        <dbReference type="SAM" id="Phobius"/>
    </source>
</evidence>
<organism evidence="7 8">
    <name type="scientific">Megamonas rupellensis</name>
    <dbReference type="NCBI Taxonomy" id="491921"/>
    <lineage>
        <taxon>Bacteria</taxon>
        <taxon>Bacillati</taxon>
        <taxon>Bacillota</taxon>
        <taxon>Negativicutes</taxon>
        <taxon>Selenomonadales</taxon>
        <taxon>Selenomonadaceae</taxon>
        <taxon>Megamonas</taxon>
    </lineage>
</organism>
<reference evidence="7 8" key="1">
    <citation type="submission" date="2018-08" db="EMBL/GenBank/DDBJ databases">
        <title>A genome reference for cultivated species of the human gut microbiota.</title>
        <authorList>
            <person name="Zou Y."/>
            <person name="Xue W."/>
            <person name="Luo G."/>
        </authorList>
    </citation>
    <scope>NUCLEOTIDE SEQUENCE [LARGE SCALE GENOMIC DNA]</scope>
    <source>
        <strain evidence="7 8">AF27-12</strain>
    </source>
</reference>
<dbReference type="InterPro" id="IPR017778">
    <property type="entry name" value="ABC_transptr_urea_perm_UrtC"/>
</dbReference>
<evidence type="ECO:0000256" key="1">
    <source>
        <dbReference type="ARBA" id="ARBA00004651"/>
    </source>
</evidence>
<dbReference type="CDD" id="cd06581">
    <property type="entry name" value="TM_PBP1_LivM_like"/>
    <property type="match status" value="1"/>
</dbReference>
<dbReference type="GO" id="GO:0015658">
    <property type="term" value="F:branched-chain amino acid transmembrane transporter activity"/>
    <property type="evidence" value="ECO:0007669"/>
    <property type="project" value="InterPro"/>
</dbReference>
<evidence type="ECO:0000313" key="8">
    <source>
        <dbReference type="Proteomes" id="UP000286147"/>
    </source>
</evidence>
<dbReference type="PANTHER" id="PTHR30482">
    <property type="entry name" value="HIGH-AFFINITY BRANCHED-CHAIN AMINO ACID TRANSPORT SYSTEM PERMEASE"/>
    <property type="match status" value="1"/>
</dbReference>
<feature type="transmembrane region" description="Helical" evidence="6">
    <location>
        <begin position="193"/>
        <end position="213"/>
    </location>
</feature>
<evidence type="ECO:0000256" key="3">
    <source>
        <dbReference type="ARBA" id="ARBA00022692"/>
    </source>
</evidence>
<sequence length="366" mass="40370">MRIEEIFMKKILNSPYNLVFLAIIVLLLIAPLFLSDFRVNLLGKFIAFAILAVGIDLIWGYTGILSLGHGVFFGLGAYAMGMYLKMEASGGHIPDFMSWSGIEQLPTIWLPFTSPVSLIFIVLLPGFLAFVLGWLTFRNRIRGVYFSILSQALSIIFVVLFIGQQAYTGGTNGITNFTTIFGYPLILDETKLALYYISIVLLGLVYIYCRFIVTHRIGRILLAIKDGENRVRFSGYNPTKYKIFVYVSSAVIAGIAGAIFVPQVGIISPAEMGIVPSIEMVIWVAIGGRGTLIGAIIGAICVNALKSGISETFPEIWSYFIGLAFIIFVLYMPSGIIGVIKKYVNKLSLNEKTKNVVTALSRHTIQ</sequence>
<evidence type="ECO:0000256" key="5">
    <source>
        <dbReference type="ARBA" id="ARBA00023136"/>
    </source>
</evidence>
<dbReference type="Proteomes" id="UP000286147">
    <property type="component" value="Unassembled WGS sequence"/>
</dbReference>
<comment type="subcellular location">
    <subcellularLocation>
        <location evidence="1">Cell membrane</location>
        <topology evidence="1">Multi-pass membrane protein</topology>
    </subcellularLocation>
</comment>
<evidence type="ECO:0000256" key="4">
    <source>
        <dbReference type="ARBA" id="ARBA00022989"/>
    </source>
</evidence>
<feature type="transmembrane region" description="Helical" evidence="6">
    <location>
        <begin position="67"/>
        <end position="84"/>
    </location>
</feature>
<evidence type="ECO:0000313" key="7">
    <source>
        <dbReference type="EMBL" id="RGQ83248.1"/>
    </source>
</evidence>
<feature type="transmembrane region" description="Helical" evidence="6">
    <location>
        <begin position="317"/>
        <end position="340"/>
    </location>
</feature>
<dbReference type="EMBL" id="QRTP01000013">
    <property type="protein sequence ID" value="RGQ83248.1"/>
    <property type="molecule type" value="Genomic_DNA"/>
</dbReference>
<dbReference type="GO" id="GO:0005886">
    <property type="term" value="C:plasma membrane"/>
    <property type="evidence" value="ECO:0007669"/>
    <property type="project" value="UniProtKB-SubCell"/>
</dbReference>
<feature type="transmembrane region" description="Helical" evidence="6">
    <location>
        <begin position="281"/>
        <end position="305"/>
    </location>
</feature>
<dbReference type="InterPro" id="IPR043428">
    <property type="entry name" value="LivM-like"/>
</dbReference>